<gene>
    <name evidence="1" type="ORF">GRF29_96g109545</name>
</gene>
<evidence type="ECO:0000313" key="1">
    <source>
        <dbReference type="EMBL" id="KAK3207707.1"/>
    </source>
</evidence>
<accession>A0AAN6LUI7</accession>
<comment type="caution">
    <text evidence="1">The sequence shown here is derived from an EMBL/GenBank/DDBJ whole genome shotgun (WGS) entry which is preliminary data.</text>
</comment>
<name>A0AAN6LUI7_9PLEO</name>
<keyword evidence="2" id="KW-1185">Reference proteome</keyword>
<evidence type="ECO:0000313" key="2">
    <source>
        <dbReference type="Proteomes" id="UP001280581"/>
    </source>
</evidence>
<dbReference type="Proteomes" id="UP001280581">
    <property type="component" value="Unassembled WGS sequence"/>
</dbReference>
<dbReference type="EMBL" id="WVTA01000008">
    <property type="protein sequence ID" value="KAK3207707.1"/>
    <property type="molecule type" value="Genomic_DNA"/>
</dbReference>
<reference evidence="1 2" key="1">
    <citation type="submission" date="2021-02" db="EMBL/GenBank/DDBJ databases">
        <title>Genome assembly of Pseudopithomyces chartarum.</title>
        <authorList>
            <person name="Jauregui R."/>
            <person name="Singh J."/>
            <person name="Voisey C."/>
        </authorList>
    </citation>
    <scope>NUCLEOTIDE SEQUENCE [LARGE SCALE GENOMIC DNA]</scope>
    <source>
        <strain evidence="1 2">AGR01</strain>
    </source>
</reference>
<sequence length="400" mass="45531">MESVLLSLEKLLSQHFWVVPARTNRHDQWYKRKYQSWKQENEDLEPLILTSKISKEEWVPQLHALAANFAHAIRQQAEEREKLQSTWNPPPDQKLFADNVFDKDLTILGPVDSESPFLTPAMQRAAYWTVPLRQYRTAHCRAIKALLVTDQTNVLCHLARRKGMYFADAAYVRGSPPPGPFARPLIGWAGIIDETLELLMALVILKSHPESLPLQTAYQAWVPFAFDDSSWSGSVAAVRLKSIFPSSHGKAVTNHSLDDAIARCFRVLAASNCLSIACNASIVDWEGRVIDMFLFFVGFESWNRSREGQGYLGCDLNQKKDSAWLKKVTGLRPDVIEDSDTPKVNRKKSKDPLHLRDARKEAVVELSEEELDLQERLADAEAEEAMYGHKRSTKYQKRKG</sequence>
<protein>
    <submittedName>
        <fullName evidence="1">Uncharacterized protein</fullName>
    </submittedName>
</protein>
<dbReference type="AlphaFoldDB" id="A0AAN6LUI7"/>
<organism evidence="1 2">
    <name type="scientific">Pseudopithomyces chartarum</name>
    <dbReference type="NCBI Taxonomy" id="1892770"/>
    <lineage>
        <taxon>Eukaryota</taxon>
        <taxon>Fungi</taxon>
        <taxon>Dikarya</taxon>
        <taxon>Ascomycota</taxon>
        <taxon>Pezizomycotina</taxon>
        <taxon>Dothideomycetes</taxon>
        <taxon>Pleosporomycetidae</taxon>
        <taxon>Pleosporales</taxon>
        <taxon>Massarineae</taxon>
        <taxon>Didymosphaeriaceae</taxon>
        <taxon>Pseudopithomyces</taxon>
    </lineage>
</organism>
<proteinExistence type="predicted"/>